<evidence type="ECO:0008006" key="3">
    <source>
        <dbReference type="Google" id="ProtNLM"/>
    </source>
</evidence>
<dbReference type="EMBL" id="JAFIQS010000010">
    <property type="protein sequence ID" value="KAG5165126.1"/>
    <property type="molecule type" value="Genomic_DNA"/>
</dbReference>
<protein>
    <recommendedName>
        <fullName evidence="3">Secreted protein</fullName>
    </recommendedName>
</protein>
<reference evidence="2" key="1">
    <citation type="submission" date="2021-02" db="EMBL/GenBank/DDBJ databases">
        <title>Psilocybe cubensis genome.</title>
        <authorList>
            <person name="Mckernan K.J."/>
            <person name="Crawford S."/>
            <person name="Trippe A."/>
            <person name="Kane L.T."/>
            <person name="Mclaughlin S."/>
        </authorList>
    </citation>
    <scope>NUCLEOTIDE SEQUENCE [LARGE SCALE GENOMIC DNA]</scope>
    <source>
        <strain evidence="2">MGC-MH-2018</strain>
    </source>
</reference>
<dbReference type="AlphaFoldDB" id="A0A8H8CGW9"/>
<evidence type="ECO:0000256" key="1">
    <source>
        <dbReference type="SAM" id="SignalP"/>
    </source>
</evidence>
<accession>A0A8H8CGW9</accession>
<sequence length="104" mass="11714">MRRDGYRTRRQHVFSVTLWAWMTLAGQHEGTRGHCWAVKSQRRRVLGAAGILRKPASTSPGKTTLEGLRGSNHDAGVKSRMGYRWKNALDALIGLAFPVRLRQS</sequence>
<name>A0A8H8CGW9_PSICU</name>
<feature type="chain" id="PRO_5034654642" description="Secreted protein" evidence="1">
    <location>
        <begin position="27"/>
        <end position="104"/>
    </location>
</feature>
<feature type="signal peptide" evidence="1">
    <location>
        <begin position="1"/>
        <end position="26"/>
    </location>
</feature>
<evidence type="ECO:0000313" key="2">
    <source>
        <dbReference type="EMBL" id="KAG5165126.1"/>
    </source>
</evidence>
<organism evidence="2">
    <name type="scientific">Psilocybe cubensis</name>
    <name type="common">Psychedelic mushroom</name>
    <name type="synonym">Stropharia cubensis</name>
    <dbReference type="NCBI Taxonomy" id="181762"/>
    <lineage>
        <taxon>Eukaryota</taxon>
        <taxon>Fungi</taxon>
        <taxon>Dikarya</taxon>
        <taxon>Basidiomycota</taxon>
        <taxon>Agaricomycotina</taxon>
        <taxon>Agaricomycetes</taxon>
        <taxon>Agaricomycetidae</taxon>
        <taxon>Agaricales</taxon>
        <taxon>Agaricineae</taxon>
        <taxon>Strophariaceae</taxon>
        <taxon>Psilocybe</taxon>
    </lineage>
</organism>
<proteinExistence type="predicted"/>
<gene>
    <name evidence="2" type="ORF">JR316_009822</name>
</gene>
<keyword evidence="1" id="KW-0732">Signal</keyword>
<comment type="caution">
    <text evidence="2">The sequence shown here is derived from an EMBL/GenBank/DDBJ whole genome shotgun (WGS) entry which is preliminary data.</text>
</comment>